<sequence>MPAPDRPSLTEPGPARAVWSRAYPQWASAGVLLAGWLLVTWGLQPQSAAVGLACQALSGVLLSAWLRLPIWWWAINAVFPVALHGAVALHWSPLVFLGAFLVLTLIYWTTFSTRVPLYASGPAVWRLMARCLPPQSGARVVDLGSGLGGLALHLAHQPGAPAVLGLELAPLPWLLSCWRARWRRSACRFRRQDYRCHDLSSYDLVLAYLSPAAMPTLWQQLVSQLKPGACFISCEFAVPDQAAVALPGSGQDGVPPLYVWRMGTDGVLAAGLGPDLTAVFLETLPCS</sequence>
<evidence type="ECO:0000313" key="5">
    <source>
        <dbReference type="EMBL" id="MYZ52896.1"/>
    </source>
</evidence>
<evidence type="ECO:0000256" key="2">
    <source>
        <dbReference type="ARBA" id="ARBA00022679"/>
    </source>
</evidence>
<organism evidence="5 6">
    <name type="scientific">Malikia spinosa</name>
    <dbReference type="NCBI Taxonomy" id="86180"/>
    <lineage>
        <taxon>Bacteria</taxon>
        <taxon>Pseudomonadati</taxon>
        <taxon>Pseudomonadota</taxon>
        <taxon>Betaproteobacteria</taxon>
        <taxon>Burkholderiales</taxon>
        <taxon>Comamonadaceae</taxon>
        <taxon>Malikia</taxon>
    </lineage>
</organism>
<keyword evidence="4" id="KW-0472">Membrane</keyword>
<feature type="transmembrane region" description="Helical" evidence="4">
    <location>
        <begin position="23"/>
        <end position="43"/>
    </location>
</feature>
<comment type="caution">
    <text evidence="5">The sequence shown here is derived from an EMBL/GenBank/DDBJ whole genome shotgun (WGS) entry which is preliminary data.</text>
</comment>
<name>A0A7C9MWB0_9BURK</name>
<dbReference type="Proteomes" id="UP000481947">
    <property type="component" value="Unassembled WGS sequence"/>
</dbReference>
<dbReference type="GO" id="GO:0032259">
    <property type="term" value="P:methylation"/>
    <property type="evidence" value="ECO:0007669"/>
    <property type="project" value="UniProtKB-KW"/>
</dbReference>
<feature type="transmembrane region" description="Helical" evidence="4">
    <location>
        <begin position="50"/>
        <end position="68"/>
    </location>
</feature>
<evidence type="ECO:0000256" key="4">
    <source>
        <dbReference type="SAM" id="Phobius"/>
    </source>
</evidence>
<dbReference type="InterPro" id="IPR029063">
    <property type="entry name" value="SAM-dependent_MTases_sf"/>
</dbReference>
<dbReference type="AlphaFoldDB" id="A0A7C9MWB0"/>
<feature type="transmembrane region" description="Helical" evidence="4">
    <location>
        <begin position="88"/>
        <end position="108"/>
    </location>
</feature>
<keyword evidence="3" id="KW-0949">S-adenosyl-L-methionine</keyword>
<evidence type="ECO:0000256" key="3">
    <source>
        <dbReference type="ARBA" id="ARBA00022691"/>
    </source>
</evidence>
<dbReference type="SUPFAM" id="SSF53335">
    <property type="entry name" value="S-adenosyl-L-methionine-dependent methyltransferases"/>
    <property type="match status" value="1"/>
</dbReference>
<gene>
    <name evidence="5" type="ORF">F5985_12300</name>
</gene>
<dbReference type="GO" id="GO:0016279">
    <property type="term" value="F:protein-lysine N-methyltransferase activity"/>
    <property type="evidence" value="ECO:0007669"/>
    <property type="project" value="InterPro"/>
</dbReference>
<keyword evidence="4" id="KW-0812">Transmembrane</keyword>
<proteinExistence type="predicted"/>
<protein>
    <submittedName>
        <fullName evidence="5">Class I SAM-dependent methyltransferase</fullName>
    </submittedName>
</protein>
<dbReference type="OrthoDB" id="5611641at2"/>
<dbReference type="PANTHER" id="PTHR13610:SF9">
    <property type="entry name" value="FI06469P"/>
    <property type="match status" value="1"/>
</dbReference>
<evidence type="ECO:0000256" key="1">
    <source>
        <dbReference type="ARBA" id="ARBA00022603"/>
    </source>
</evidence>
<keyword evidence="1 5" id="KW-0489">Methyltransferase</keyword>
<keyword evidence="2 5" id="KW-0808">Transferase</keyword>
<dbReference type="EMBL" id="VYSB01000013">
    <property type="protein sequence ID" value="MYZ52896.1"/>
    <property type="molecule type" value="Genomic_DNA"/>
</dbReference>
<reference evidence="5 6" key="1">
    <citation type="submission" date="2019-09" db="EMBL/GenBank/DDBJ databases">
        <title>Identification of Malikia spinosa a prominent benzene-, toluene-, and ethylbenzene-degrading bacterium: enrichment, isolation and whole genome sequencing.</title>
        <authorList>
            <person name="Tancsics A."/>
            <person name="Revesz F."/>
            <person name="Kriszt B."/>
        </authorList>
    </citation>
    <scope>NUCLEOTIDE SEQUENCE [LARGE SCALE GENOMIC DNA]</scope>
    <source>
        <strain evidence="5 6">AB6</strain>
    </source>
</reference>
<evidence type="ECO:0000313" key="6">
    <source>
        <dbReference type="Proteomes" id="UP000481947"/>
    </source>
</evidence>
<keyword evidence="4" id="KW-1133">Transmembrane helix</keyword>
<dbReference type="RefSeq" id="WP_146115041.1">
    <property type="nucleotide sequence ID" value="NZ_JAVBYE010000017.1"/>
</dbReference>
<accession>A0A7C9MWB0</accession>
<dbReference type="PANTHER" id="PTHR13610">
    <property type="entry name" value="METHYLTRANSFERASE DOMAIN-CONTAINING PROTEIN"/>
    <property type="match status" value="1"/>
</dbReference>
<dbReference type="InterPro" id="IPR026170">
    <property type="entry name" value="FAM173A/B"/>
</dbReference>
<dbReference type="Gene3D" id="3.40.50.150">
    <property type="entry name" value="Vaccinia Virus protein VP39"/>
    <property type="match status" value="1"/>
</dbReference>